<dbReference type="Pfam" id="PF02311">
    <property type="entry name" value="AraC_binding"/>
    <property type="match status" value="1"/>
</dbReference>
<dbReference type="PANTHER" id="PTHR43280">
    <property type="entry name" value="ARAC-FAMILY TRANSCRIPTIONAL REGULATOR"/>
    <property type="match status" value="1"/>
</dbReference>
<dbReference type="Gene3D" id="2.60.120.10">
    <property type="entry name" value="Jelly Rolls"/>
    <property type="match status" value="1"/>
</dbReference>
<evidence type="ECO:0000313" key="6">
    <source>
        <dbReference type="EMBL" id="MEK8047406.1"/>
    </source>
</evidence>
<dbReference type="InterPro" id="IPR009057">
    <property type="entry name" value="Homeodomain-like_sf"/>
</dbReference>
<dbReference type="RefSeq" id="WP_341399715.1">
    <property type="nucleotide sequence ID" value="NZ_JBBUTI010000009.1"/>
</dbReference>
<evidence type="ECO:0000313" key="7">
    <source>
        <dbReference type="Proteomes" id="UP001379945"/>
    </source>
</evidence>
<dbReference type="SUPFAM" id="SSF51182">
    <property type="entry name" value="RmlC-like cupins"/>
    <property type="match status" value="1"/>
</dbReference>
<dbReference type="PRINTS" id="PR00032">
    <property type="entry name" value="HTHARAC"/>
</dbReference>
<dbReference type="InterPro" id="IPR014710">
    <property type="entry name" value="RmlC-like_jellyroll"/>
</dbReference>
<keyword evidence="3" id="KW-0010">Activator</keyword>
<gene>
    <name evidence="6" type="ORF">AACH00_13675</name>
</gene>
<dbReference type="InterPro" id="IPR003313">
    <property type="entry name" value="AraC-bd"/>
</dbReference>
<evidence type="ECO:0000256" key="3">
    <source>
        <dbReference type="ARBA" id="ARBA00023159"/>
    </source>
</evidence>
<dbReference type="Proteomes" id="UP001379945">
    <property type="component" value="Unassembled WGS sequence"/>
</dbReference>
<dbReference type="EMBL" id="JBBUTI010000009">
    <property type="protein sequence ID" value="MEK8047406.1"/>
    <property type="molecule type" value="Genomic_DNA"/>
</dbReference>
<dbReference type="PROSITE" id="PS01124">
    <property type="entry name" value="HTH_ARAC_FAMILY_2"/>
    <property type="match status" value="1"/>
</dbReference>
<dbReference type="SMART" id="SM00342">
    <property type="entry name" value="HTH_ARAC"/>
    <property type="match status" value="1"/>
</dbReference>
<evidence type="ECO:0000259" key="5">
    <source>
        <dbReference type="PROSITE" id="PS01124"/>
    </source>
</evidence>
<name>A0ABU9C6X2_9BURK</name>
<keyword evidence="1" id="KW-0805">Transcription regulation</keyword>
<dbReference type="InterPro" id="IPR020449">
    <property type="entry name" value="Tscrpt_reg_AraC-type_HTH"/>
</dbReference>
<feature type="domain" description="HTH araC/xylS-type" evidence="5">
    <location>
        <begin position="183"/>
        <end position="281"/>
    </location>
</feature>
<accession>A0ABU9C6X2</accession>
<dbReference type="InterPro" id="IPR018060">
    <property type="entry name" value="HTH_AraC"/>
</dbReference>
<sequence>MRVKKEHVTHAHQSFRFMRLTLGAFQAQHHSHRQMELTWIEQGTGLRFVGNDVAPFESGDLVLLGPDVPHTWVSAAERAGEPHQVTVLQFAPELIEQTGLPELAALGPLVARAAQGLRIEGAARDALVPVLRRMPQHSDLLRLADLFTVLGLLLQHPHCLVPIAAAVAPRAAGSRSAEPGRVDRVIDWIHRHLDQPLTVDDAAALVHVTPAAFSRFFRREVGKGFTAYINDVRCSEAGLRLRLSERPVALIARECGFDTLSHFNRQFRQRTGQTPRDFRRAAAG</sequence>
<dbReference type="PANTHER" id="PTHR43280:SF2">
    <property type="entry name" value="HTH-TYPE TRANSCRIPTIONAL REGULATOR EXSA"/>
    <property type="match status" value="1"/>
</dbReference>
<evidence type="ECO:0000256" key="2">
    <source>
        <dbReference type="ARBA" id="ARBA00023125"/>
    </source>
</evidence>
<proteinExistence type="predicted"/>
<protein>
    <submittedName>
        <fullName evidence="6">AraC family transcriptional regulator</fullName>
    </submittedName>
</protein>
<keyword evidence="7" id="KW-1185">Reference proteome</keyword>
<keyword evidence="2" id="KW-0238">DNA-binding</keyword>
<dbReference type="SUPFAM" id="SSF46689">
    <property type="entry name" value="Homeodomain-like"/>
    <property type="match status" value="2"/>
</dbReference>
<reference evidence="6 7" key="1">
    <citation type="submission" date="2024-04" db="EMBL/GenBank/DDBJ databases">
        <title>Novel species of the genus Ideonella isolated from streams.</title>
        <authorList>
            <person name="Lu H."/>
        </authorList>
    </citation>
    <scope>NUCLEOTIDE SEQUENCE [LARGE SCALE GENOMIC DNA]</scope>
    <source>
        <strain evidence="6 7">LYT19W</strain>
    </source>
</reference>
<dbReference type="InterPro" id="IPR011051">
    <property type="entry name" value="RmlC_Cupin_sf"/>
</dbReference>
<evidence type="ECO:0000256" key="1">
    <source>
        <dbReference type="ARBA" id="ARBA00023015"/>
    </source>
</evidence>
<comment type="caution">
    <text evidence="6">The sequence shown here is derived from an EMBL/GenBank/DDBJ whole genome shotgun (WGS) entry which is preliminary data.</text>
</comment>
<evidence type="ECO:0000256" key="4">
    <source>
        <dbReference type="ARBA" id="ARBA00023163"/>
    </source>
</evidence>
<organism evidence="6 7">
    <name type="scientific">Ideonella margarita</name>
    <dbReference type="NCBI Taxonomy" id="2984191"/>
    <lineage>
        <taxon>Bacteria</taxon>
        <taxon>Pseudomonadati</taxon>
        <taxon>Pseudomonadota</taxon>
        <taxon>Betaproteobacteria</taxon>
        <taxon>Burkholderiales</taxon>
        <taxon>Sphaerotilaceae</taxon>
        <taxon>Ideonella</taxon>
    </lineage>
</organism>
<dbReference type="Pfam" id="PF12833">
    <property type="entry name" value="HTH_18"/>
    <property type="match status" value="1"/>
</dbReference>
<dbReference type="Gene3D" id="1.10.10.60">
    <property type="entry name" value="Homeodomain-like"/>
    <property type="match status" value="2"/>
</dbReference>
<keyword evidence="4" id="KW-0804">Transcription</keyword>